<dbReference type="EMBL" id="ACJW02000003">
    <property type="protein sequence ID" value="EEP67932.1"/>
    <property type="molecule type" value="Genomic_DNA"/>
</dbReference>
<dbReference type="HOGENOM" id="CLU_2788352_0_0_4"/>
<dbReference type="Proteomes" id="UP000003009">
    <property type="component" value="Unassembled WGS sequence"/>
</dbReference>
<name>C4GJG0_9NEIS</name>
<comment type="caution">
    <text evidence="1">The sequence shown here is derived from an EMBL/GenBank/DDBJ whole genome shotgun (WGS) entry which is preliminary data.</text>
</comment>
<dbReference type="AlphaFoldDB" id="C4GJG0"/>
<protein>
    <submittedName>
        <fullName evidence="1">Uncharacterized protein</fullName>
    </submittedName>
</protein>
<evidence type="ECO:0000313" key="2">
    <source>
        <dbReference type="Proteomes" id="UP000003009"/>
    </source>
</evidence>
<reference evidence="1" key="1">
    <citation type="submission" date="2009-04" db="EMBL/GenBank/DDBJ databases">
        <authorList>
            <person name="Weinstock G."/>
            <person name="Sodergren E."/>
            <person name="Clifton S."/>
            <person name="Fulton L."/>
            <person name="Fulton B."/>
            <person name="Courtney L."/>
            <person name="Fronick C."/>
            <person name="Harrison M."/>
            <person name="Strong C."/>
            <person name="Farmer C."/>
            <person name="Delahaunty K."/>
            <person name="Markovic C."/>
            <person name="Hall O."/>
            <person name="Minx P."/>
            <person name="Tomlinson C."/>
            <person name="Mitreva M."/>
            <person name="Nelson J."/>
            <person name="Hou S."/>
            <person name="Wollam A."/>
            <person name="Pepin K.H."/>
            <person name="Johnson M."/>
            <person name="Bhonagiri V."/>
            <person name="Nash W.E."/>
            <person name="Warren W."/>
            <person name="Chinwalla A."/>
            <person name="Mardis E.R."/>
            <person name="Wilson R.K."/>
        </authorList>
    </citation>
    <scope>NUCLEOTIDE SEQUENCE [LARGE SCALE GENOMIC DNA]</scope>
    <source>
        <strain evidence="1">ATCC 51147</strain>
    </source>
</reference>
<organism evidence="1 2">
    <name type="scientific">Kingella oralis ATCC 51147</name>
    <dbReference type="NCBI Taxonomy" id="629741"/>
    <lineage>
        <taxon>Bacteria</taxon>
        <taxon>Pseudomonadati</taxon>
        <taxon>Pseudomonadota</taxon>
        <taxon>Betaproteobacteria</taxon>
        <taxon>Neisseriales</taxon>
        <taxon>Neisseriaceae</taxon>
        <taxon>Kingella</taxon>
    </lineage>
</organism>
<keyword evidence="2" id="KW-1185">Reference proteome</keyword>
<accession>C4GJG0</accession>
<proteinExistence type="predicted"/>
<evidence type="ECO:0000313" key="1">
    <source>
        <dbReference type="EMBL" id="EEP67932.1"/>
    </source>
</evidence>
<sequence>MAVLNGCDEIRQPESQSIQQKTVWLNTKRFFFFRLSLGIALLRQPETRCAMARRRLADILVNKIAQLL</sequence>
<gene>
    <name evidence="1" type="ORF">GCWU000324_02183</name>
</gene>